<dbReference type="SUPFAM" id="SSF54909">
    <property type="entry name" value="Dimeric alpha+beta barrel"/>
    <property type="match status" value="1"/>
</dbReference>
<feature type="domain" description="ABM" evidence="1">
    <location>
        <begin position="12"/>
        <end position="74"/>
    </location>
</feature>
<accession>A0A0C3GBM7</accession>
<feature type="non-terminal residue" evidence="2">
    <location>
        <position position="1"/>
    </location>
</feature>
<sequence length="107" mass="11863">MSNILSAPVTEFAFITLKQEKESERGDLEQLLDELRREISSAKGFHGFSWGKSVDPGKENLYILVLGWDSAEAHWAAVGPDTTCGKLIENKLRVLSNIDLSHAAINH</sequence>
<dbReference type="Gene3D" id="3.30.70.100">
    <property type="match status" value="1"/>
</dbReference>
<evidence type="ECO:0000313" key="2">
    <source>
        <dbReference type="EMBL" id="KIM89099.1"/>
    </source>
</evidence>
<dbReference type="InParanoid" id="A0A0C3GBM7"/>
<dbReference type="Pfam" id="PF03992">
    <property type="entry name" value="ABM"/>
    <property type="match status" value="1"/>
</dbReference>
<dbReference type="OrthoDB" id="3830579at2759"/>
<name>A0A0C3GBM7_PILCF</name>
<dbReference type="AlphaFoldDB" id="A0A0C3GBM7"/>
<dbReference type="InterPro" id="IPR011008">
    <property type="entry name" value="Dimeric_a/b-barrel"/>
</dbReference>
<reference evidence="3" key="2">
    <citation type="submission" date="2015-01" db="EMBL/GenBank/DDBJ databases">
        <title>Evolutionary Origins and Diversification of the Mycorrhizal Mutualists.</title>
        <authorList>
            <consortium name="DOE Joint Genome Institute"/>
            <consortium name="Mycorrhizal Genomics Consortium"/>
            <person name="Kohler A."/>
            <person name="Kuo A."/>
            <person name="Nagy L.G."/>
            <person name="Floudas D."/>
            <person name="Copeland A."/>
            <person name="Barry K.W."/>
            <person name="Cichocki N."/>
            <person name="Veneault-Fourrey C."/>
            <person name="LaButti K."/>
            <person name="Lindquist E.A."/>
            <person name="Lipzen A."/>
            <person name="Lundell T."/>
            <person name="Morin E."/>
            <person name="Murat C."/>
            <person name="Riley R."/>
            <person name="Ohm R."/>
            <person name="Sun H."/>
            <person name="Tunlid A."/>
            <person name="Henrissat B."/>
            <person name="Grigoriev I.V."/>
            <person name="Hibbett D.S."/>
            <person name="Martin F."/>
        </authorList>
    </citation>
    <scope>NUCLEOTIDE SEQUENCE [LARGE SCALE GENOMIC DNA]</scope>
    <source>
        <strain evidence="3">F 1598</strain>
    </source>
</reference>
<dbReference type="HOGENOM" id="CLU_2051072_0_0_1"/>
<dbReference type="InterPro" id="IPR007138">
    <property type="entry name" value="ABM_dom"/>
</dbReference>
<dbReference type="Proteomes" id="UP000054166">
    <property type="component" value="Unassembled WGS sequence"/>
</dbReference>
<evidence type="ECO:0000259" key="1">
    <source>
        <dbReference type="Pfam" id="PF03992"/>
    </source>
</evidence>
<organism evidence="2 3">
    <name type="scientific">Piloderma croceum (strain F 1598)</name>
    <dbReference type="NCBI Taxonomy" id="765440"/>
    <lineage>
        <taxon>Eukaryota</taxon>
        <taxon>Fungi</taxon>
        <taxon>Dikarya</taxon>
        <taxon>Basidiomycota</taxon>
        <taxon>Agaricomycotina</taxon>
        <taxon>Agaricomycetes</taxon>
        <taxon>Agaricomycetidae</taxon>
        <taxon>Atheliales</taxon>
        <taxon>Atheliaceae</taxon>
        <taxon>Piloderma</taxon>
    </lineage>
</organism>
<gene>
    <name evidence="2" type="ORF">PILCRDRAFT_812997</name>
</gene>
<reference evidence="2 3" key="1">
    <citation type="submission" date="2014-04" db="EMBL/GenBank/DDBJ databases">
        <authorList>
            <consortium name="DOE Joint Genome Institute"/>
            <person name="Kuo A."/>
            <person name="Tarkka M."/>
            <person name="Buscot F."/>
            <person name="Kohler A."/>
            <person name="Nagy L.G."/>
            <person name="Floudas D."/>
            <person name="Copeland A."/>
            <person name="Barry K.W."/>
            <person name="Cichocki N."/>
            <person name="Veneault-Fourrey C."/>
            <person name="LaButti K."/>
            <person name="Lindquist E.A."/>
            <person name="Lipzen A."/>
            <person name="Lundell T."/>
            <person name="Morin E."/>
            <person name="Murat C."/>
            <person name="Sun H."/>
            <person name="Tunlid A."/>
            <person name="Henrissat B."/>
            <person name="Grigoriev I.V."/>
            <person name="Hibbett D.S."/>
            <person name="Martin F."/>
            <person name="Nordberg H.P."/>
            <person name="Cantor M.N."/>
            <person name="Hua S.X."/>
        </authorList>
    </citation>
    <scope>NUCLEOTIDE SEQUENCE [LARGE SCALE GENOMIC DNA]</scope>
    <source>
        <strain evidence="2 3">F 1598</strain>
    </source>
</reference>
<dbReference type="EMBL" id="KN832975">
    <property type="protein sequence ID" value="KIM89099.1"/>
    <property type="molecule type" value="Genomic_DNA"/>
</dbReference>
<protein>
    <recommendedName>
        <fullName evidence="1">ABM domain-containing protein</fullName>
    </recommendedName>
</protein>
<proteinExistence type="predicted"/>
<dbReference type="STRING" id="765440.A0A0C3GBM7"/>
<keyword evidence="3" id="KW-1185">Reference proteome</keyword>
<evidence type="ECO:0000313" key="3">
    <source>
        <dbReference type="Proteomes" id="UP000054166"/>
    </source>
</evidence>